<sequence>MDKKIITFIFILILITPITGIKAQTTEAGEHSHYVWRSLMIPGWGEYSLNEQKRGKIFVFTESLLWIGMGGSILGSNLEKNTYEAIAMEHGGISSGDKPRQFWIDIGNYDSREDFIAEHLRWRDFDAIETYEDLEWDWNWISKSDKKYFESKRVRSDRLLLMGKFFIGGIVLNHIISGIDALYLSRKNSENGIQFSIFPIHSLPDGRIYLNLSVSF</sequence>
<gene>
    <name evidence="1" type="ORF">METZ01_LOCUS386834</name>
</gene>
<dbReference type="AlphaFoldDB" id="A0A382UIE6"/>
<proteinExistence type="predicted"/>
<organism evidence="1">
    <name type="scientific">marine metagenome</name>
    <dbReference type="NCBI Taxonomy" id="408172"/>
    <lineage>
        <taxon>unclassified sequences</taxon>
        <taxon>metagenomes</taxon>
        <taxon>ecological metagenomes</taxon>
    </lineage>
</organism>
<dbReference type="EMBL" id="UINC01144457">
    <property type="protein sequence ID" value="SVD33980.1"/>
    <property type="molecule type" value="Genomic_DNA"/>
</dbReference>
<reference evidence="1" key="1">
    <citation type="submission" date="2018-05" db="EMBL/GenBank/DDBJ databases">
        <authorList>
            <person name="Lanie J.A."/>
            <person name="Ng W.-L."/>
            <person name="Kazmierczak K.M."/>
            <person name="Andrzejewski T.M."/>
            <person name="Davidsen T.M."/>
            <person name="Wayne K.J."/>
            <person name="Tettelin H."/>
            <person name="Glass J.I."/>
            <person name="Rusch D."/>
            <person name="Podicherti R."/>
            <person name="Tsui H.-C.T."/>
            <person name="Winkler M.E."/>
        </authorList>
    </citation>
    <scope>NUCLEOTIDE SEQUENCE</scope>
</reference>
<evidence type="ECO:0000313" key="1">
    <source>
        <dbReference type="EMBL" id="SVD33980.1"/>
    </source>
</evidence>
<protein>
    <recommendedName>
        <fullName evidence="2">DUF5683 domain-containing protein</fullName>
    </recommendedName>
</protein>
<evidence type="ECO:0008006" key="2">
    <source>
        <dbReference type="Google" id="ProtNLM"/>
    </source>
</evidence>
<name>A0A382UIE6_9ZZZZ</name>
<accession>A0A382UIE6</accession>